<dbReference type="AlphaFoldDB" id="U2NLS2"/>
<comment type="subcellular location">
    <subcellularLocation>
        <location evidence="1 11">Cell outer membrane</location>
        <topology evidence="1 11">Multi-pass membrane protein</topology>
    </subcellularLocation>
</comment>
<dbReference type="Gene3D" id="2.40.170.20">
    <property type="entry name" value="TonB-dependent receptor, beta-barrel domain"/>
    <property type="match status" value="2"/>
</dbReference>
<feature type="chain" id="PRO_5004631742" evidence="13">
    <location>
        <begin position="22"/>
        <end position="798"/>
    </location>
</feature>
<evidence type="ECO:0000256" key="6">
    <source>
        <dbReference type="ARBA" id="ARBA00023004"/>
    </source>
</evidence>
<evidence type="ECO:0000313" key="17">
    <source>
        <dbReference type="Proteomes" id="UP000016648"/>
    </source>
</evidence>
<dbReference type="GO" id="GO:0009279">
    <property type="term" value="C:cell outer membrane"/>
    <property type="evidence" value="ECO:0007669"/>
    <property type="project" value="UniProtKB-SubCell"/>
</dbReference>
<comment type="similarity">
    <text evidence="11 12">Belongs to the TonB-dependent receptor family.</text>
</comment>
<evidence type="ECO:0000256" key="8">
    <source>
        <dbReference type="ARBA" id="ARBA00023077"/>
    </source>
</evidence>
<proteinExistence type="inferred from homology"/>
<keyword evidence="9 11" id="KW-0472">Membrane</keyword>
<evidence type="ECO:0000256" key="2">
    <source>
        <dbReference type="ARBA" id="ARBA00022448"/>
    </source>
</evidence>
<feature type="domain" description="TonB-dependent receptor-like beta-barrel" evidence="14">
    <location>
        <begin position="273"/>
        <end position="760"/>
    </location>
</feature>
<evidence type="ECO:0000259" key="14">
    <source>
        <dbReference type="Pfam" id="PF00593"/>
    </source>
</evidence>
<evidence type="ECO:0000259" key="15">
    <source>
        <dbReference type="Pfam" id="PF07715"/>
    </source>
</evidence>
<dbReference type="Pfam" id="PF00593">
    <property type="entry name" value="TonB_dep_Rec_b-barrel"/>
    <property type="match status" value="1"/>
</dbReference>
<keyword evidence="8 12" id="KW-0798">TonB box</keyword>
<keyword evidence="16" id="KW-0675">Receptor</keyword>
<dbReference type="EMBL" id="AWEY01000032">
    <property type="protein sequence ID" value="ERK39010.1"/>
    <property type="molecule type" value="Genomic_DNA"/>
</dbReference>
<evidence type="ECO:0000256" key="11">
    <source>
        <dbReference type="PROSITE-ProRule" id="PRU01360"/>
    </source>
</evidence>
<dbReference type="InterPro" id="IPR036942">
    <property type="entry name" value="Beta-barrel_TonB_sf"/>
</dbReference>
<evidence type="ECO:0000313" key="16">
    <source>
        <dbReference type="EMBL" id="ERK39010.1"/>
    </source>
</evidence>
<evidence type="ECO:0000256" key="3">
    <source>
        <dbReference type="ARBA" id="ARBA00022452"/>
    </source>
</evidence>
<protein>
    <submittedName>
        <fullName evidence="16">TonB-dependent receptor</fullName>
    </submittedName>
</protein>
<evidence type="ECO:0000256" key="5">
    <source>
        <dbReference type="ARBA" id="ARBA00022692"/>
    </source>
</evidence>
<accession>U2NLS2</accession>
<dbReference type="GO" id="GO:0006826">
    <property type="term" value="P:iron ion transport"/>
    <property type="evidence" value="ECO:0007669"/>
    <property type="project" value="UniProtKB-KW"/>
</dbReference>
<evidence type="ECO:0000256" key="12">
    <source>
        <dbReference type="RuleBase" id="RU003357"/>
    </source>
</evidence>
<evidence type="ECO:0000256" key="10">
    <source>
        <dbReference type="ARBA" id="ARBA00023237"/>
    </source>
</evidence>
<dbReference type="InterPro" id="IPR012910">
    <property type="entry name" value="Plug_dom"/>
</dbReference>
<keyword evidence="6" id="KW-0408">Iron</keyword>
<comment type="caution">
    <text evidence="16">The sequence shown here is derived from an EMBL/GenBank/DDBJ whole genome shotgun (WGS) entry which is preliminary data.</text>
</comment>
<reference evidence="16 17" key="1">
    <citation type="submission" date="2013-08" db="EMBL/GenBank/DDBJ databases">
        <authorList>
            <person name="Durkin A.S."/>
            <person name="Haft D.R."/>
            <person name="McCorrison J."/>
            <person name="Torralba M."/>
            <person name="Gillis M."/>
            <person name="Haft D.H."/>
            <person name="Methe B."/>
            <person name="Sutton G."/>
            <person name="Nelson K.E."/>
        </authorList>
    </citation>
    <scope>NUCLEOTIDE SEQUENCE [LARGE SCALE GENOMIC DNA]</scope>
    <source>
        <strain evidence="16 17">F0067</strain>
    </source>
</reference>
<gene>
    <name evidence="16" type="ORF">HMPREF9135_0688</name>
</gene>
<dbReference type="RefSeq" id="WP_021590145.1">
    <property type="nucleotide sequence ID" value="NZ_AWEY01000032.1"/>
</dbReference>
<dbReference type="Proteomes" id="UP000016648">
    <property type="component" value="Unassembled WGS sequence"/>
</dbReference>
<dbReference type="SUPFAM" id="SSF56935">
    <property type="entry name" value="Porins"/>
    <property type="match status" value="1"/>
</dbReference>
<evidence type="ECO:0000256" key="9">
    <source>
        <dbReference type="ARBA" id="ARBA00023136"/>
    </source>
</evidence>
<organism evidence="16 17">
    <name type="scientific">Segatella baroniae F0067</name>
    <dbReference type="NCBI Taxonomy" id="1115809"/>
    <lineage>
        <taxon>Bacteria</taxon>
        <taxon>Pseudomonadati</taxon>
        <taxon>Bacteroidota</taxon>
        <taxon>Bacteroidia</taxon>
        <taxon>Bacteroidales</taxon>
        <taxon>Prevotellaceae</taxon>
        <taxon>Segatella</taxon>
    </lineage>
</organism>
<dbReference type="PANTHER" id="PTHR32552">
    <property type="entry name" value="FERRICHROME IRON RECEPTOR-RELATED"/>
    <property type="match status" value="1"/>
</dbReference>
<keyword evidence="17" id="KW-1185">Reference proteome</keyword>
<evidence type="ECO:0000256" key="4">
    <source>
        <dbReference type="ARBA" id="ARBA00022496"/>
    </source>
</evidence>
<keyword evidence="2 11" id="KW-0813">Transport</keyword>
<keyword evidence="13" id="KW-0732">Signal</keyword>
<dbReference type="Pfam" id="PF07715">
    <property type="entry name" value="Plug"/>
    <property type="match status" value="1"/>
</dbReference>
<keyword evidence="3 11" id="KW-1134">Transmembrane beta strand</keyword>
<evidence type="ECO:0000256" key="7">
    <source>
        <dbReference type="ARBA" id="ARBA00023065"/>
    </source>
</evidence>
<name>U2NLS2_9BACT</name>
<dbReference type="PATRIC" id="fig|1115809.3.peg.1692"/>
<evidence type="ECO:0000256" key="13">
    <source>
        <dbReference type="SAM" id="SignalP"/>
    </source>
</evidence>
<keyword evidence="4" id="KW-0410">Iron transport</keyword>
<keyword evidence="10 11" id="KW-0998">Cell outer membrane</keyword>
<feature type="signal peptide" evidence="13">
    <location>
        <begin position="1"/>
        <end position="21"/>
    </location>
</feature>
<dbReference type="PROSITE" id="PS52016">
    <property type="entry name" value="TONB_DEPENDENT_REC_3"/>
    <property type="match status" value="1"/>
</dbReference>
<dbReference type="PANTHER" id="PTHR32552:SF81">
    <property type="entry name" value="TONB-DEPENDENT OUTER MEMBRANE RECEPTOR"/>
    <property type="match status" value="1"/>
</dbReference>
<dbReference type="InterPro" id="IPR039426">
    <property type="entry name" value="TonB-dep_rcpt-like"/>
</dbReference>
<sequence>MNKRKMMAAALALVAAIPSLADEAIDDTSKVREIDEVVVISQPKEQFLLRRQPLSSNVYGAGQMTNLGVRDLRELSSFVPNFTMPCYGSRYTSSIYVRGIGSRVNSPAVGIYVDGAPLMSKSAFNHHHFDVARVDVLRGPQGTLYGMNSEGGLIRVYTKTPMNHQGTDVRLGTGSHGHQLLEAATYRKLNGKLGLMLGGFYSGQRGFFRNDFSGRRADKYKETGGKARLVWRPDARWNVSLGAHYEYTDQNGFPYGLMDLEHKTTANPAANHQAKYRRNLVNSALSVDFKGDGFDFNSTTSYQYLKDFMRMDIDYLPADFMQLEERQLQNAFTQELVVKSNRNRTWRWTTGAFFSAQWLKTDAPVRFGSDMDKFMSDNIRNAMYEAMVSAMAARFMRPGVTAEQARQQAKAMIERAGGVKLNVTLGTIPGLFRTPTYNLGLFHESTLRLTDRLKVTLGLRYDYSHLSIDYLTSAKMASVASVMGRQANVNIMSTLQNKAHDDFNQLLPKLGVSFDIDRMGGNVYAVVSKGYRAGGYNIQMFSDILSTELRANSSQRGDYTVEHDAKAYKAIENTIAYAPETSWNYEVGAHLNLFGRKVLLDLAAFYMQVSHQQLSVMAGSYGFGRMMTNAGRSSSYGIEAGLRGQAFNDRLAWTVNYGLTRAVFKEYIDSVSTQGSLTAVDYKNKKVPFIPTHTLSASADYRLPLAGRLKAVVIGANVSAQGKTYWDEVNSYSQAFHAVAGAHAMADFGLVTVDLWGRNLTNTKYNTFAVSSAATGKTLYFGQLGNPFQCGVDLRLHF</sequence>
<evidence type="ECO:0000256" key="1">
    <source>
        <dbReference type="ARBA" id="ARBA00004571"/>
    </source>
</evidence>
<keyword evidence="5 11" id="KW-0812">Transmembrane</keyword>
<keyword evidence="7" id="KW-0406">Ion transport</keyword>
<feature type="domain" description="TonB-dependent receptor plug" evidence="15">
    <location>
        <begin position="50"/>
        <end position="152"/>
    </location>
</feature>
<dbReference type="InterPro" id="IPR000531">
    <property type="entry name" value="Beta-barrel_TonB"/>
</dbReference>